<evidence type="ECO:0000259" key="4">
    <source>
        <dbReference type="Pfam" id="PF02678"/>
    </source>
</evidence>
<keyword evidence="2" id="KW-0479">Metal-binding</keyword>
<feature type="domain" description="Pirin N-terminal" evidence="4">
    <location>
        <begin position="22"/>
        <end position="124"/>
    </location>
</feature>
<dbReference type="InterPro" id="IPR011051">
    <property type="entry name" value="RmlC_Cupin_sf"/>
</dbReference>
<dbReference type="CDD" id="cd02909">
    <property type="entry name" value="cupin_pirin_N"/>
    <property type="match status" value="1"/>
</dbReference>
<comment type="cofactor">
    <cofactor evidence="2">
        <name>Fe cation</name>
        <dbReference type="ChEBI" id="CHEBI:24875"/>
    </cofactor>
    <text evidence="2">Binds 1 Fe cation per subunit.</text>
</comment>
<dbReference type="Gene3D" id="2.60.120.10">
    <property type="entry name" value="Jelly Rolls"/>
    <property type="match status" value="2"/>
</dbReference>
<proteinExistence type="inferred from homology"/>
<dbReference type="AlphaFoldDB" id="A0A329CEU4"/>
<evidence type="ECO:0000313" key="7">
    <source>
        <dbReference type="Proteomes" id="UP000248918"/>
    </source>
</evidence>
<feature type="binding site" evidence="2">
    <location>
        <position position="104"/>
    </location>
    <ligand>
        <name>Fe cation</name>
        <dbReference type="ChEBI" id="CHEBI:24875"/>
    </ligand>
</feature>
<protein>
    <recommendedName>
        <fullName evidence="8">Pirin</fullName>
    </recommendedName>
</protein>
<comment type="caution">
    <text evidence="6">The sequence shown here is derived from an EMBL/GenBank/DDBJ whole genome shotgun (WGS) entry which is preliminary data.</text>
</comment>
<dbReference type="RefSeq" id="WP_111932046.1">
    <property type="nucleotide sequence ID" value="NZ_CADFFP010000008.1"/>
</dbReference>
<sequence>MSESIKVMLSPRESDIGNLIVRRFLPQRAARIVGPFIFLDHMGPATFTSGKGLDVKPHPHIGLATVTYLFEGAITHRDSLGSLQDILPGDINWMTAGRGIVHSERTPDAVRASGHVVNGIQTWVALPVEHEDAAPMFSHHPAASLPTFERDGVRVRVLVGTAFGLVSPVETFSPTLFTSAEFDAGGTLVIDNEHEERAAYLIDGDLSINGEALQASTMAVLTPGAGVRLDSVYGARMMLLGGAHLPGDRYIEWNFVSSSRQKIAAAKLAWTEQTFPKVPGETEWTLLPVRDPQ</sequence>
<dbReference type="InterPro" id="IPR003829">
    <property type="entry name" value="Pirin_N_dom"/>
</dbReference>
<dbReference type="SUPFAM" id="SSF51182">
    <property type="entry name" value="RmlC-like cupins"/>
    <property type="match status" value="1"/>
</dbReference>
<evidence type="ECO:0000313" key="6">
    <source>
        <dbReference type="EMBL" id="RAS33169.1"/>
    </source>
</evidence>
<feature type="domain" description="Pirin C-terminal" evidence="5">
    <location>
        <begin position="181"/>
        <end position="275"/>
    </location>
</feature>
<dbReference type="PANTHER" id="PTHR13903">
    <property type="entry name" value="PIRIN-RELATED"/>
    <property type="match status" value="1"/>
</dbReference>
<comment type="similarity">
    <text evidence="1 3">Belongs to the pirin family.</text>
</comment>
<dbReference type="EMBL" id="QLTK01000007">
    <property type="protein sequence ID" value="RAS33169.1"/>
    <property type="molecule type" value="Genomic_DNA"/>
</dbReference>
<evidence type="ECO:0000256" key="1">
    <source>
        <dbReference type="ARBA" id="ARBA00008416"/>
    </source>
</evidence>
<name>A0A329CEU4_9BURK</name>
<evidence type="ECO:0000259" key="5">
    <source>
        <dbReference type="Pfam" id="PF05726"/>
    </source>
</evidence>
<evidence type="ECO:0000256" key="3">
    <source>
        <dbReference type="RuleBase" id="RU003457"/>
    </source>
</evidence>
<dbReference type="PANTHER" id="PTHR13903:SF8">
    <property type="entry name" value="PIRIN"/>
    <property type="match status" value="1"/>
</dbReference>
<feature type="binding site" evidence="2">
    <location>
        <position position="102"/>
    </location>
    <ligand>
        <name>Fe cation</name>
        <dbReference type="ChEBI" id="CHEBI:24875"/>
    </ligand>
</feature>
<keyword evidence="2" id="KW-0408">Iron</keyword>
<dbReference type="Proteomes" id="UP000248918">
    <property type="component" value="Unassembled WGS sequence"/>
</dbReference>
<gene>
    <name evidence="6" type="ORF">BX591_10786</name>
</gene>
<dbReference type="Pfam" id="PF02678">
    <property type="entry name" value="Pirin"/>
    <property type="match status" value="1"/>
</dbReference>
<organism evidence="6 7">
    <name type="scientific">Paraburkholderia bryophila</name>
    <dbReference type="NCBI Taxonomy" id="420952"/>
    <lineage>
        <taxon>Bacteria</taxon>
        <taxon>Pseudomonadati</taxon>
        <taxon>Pseudomonadota</taxon>
        <taxon>Betaproteobacteria</taxon>
        <taxon>Burkholderiales</taxon>
        <taxon>Burkholderiaceae</taxon>
        <taxon>Paraburkholderia</taxon>
    </lineage>
</organism>
<dbReference type="InterPro" id="IPR012093">
    <property type="entry name" value="Pirin"/>
</dbReference>
<accession>A0A329CEU4</accession>
<dbReference type="GO" id="GO:0046872">
    <property type="term" value="F:metal ion binding"/>
    <property type="evidence" value="ECO:0007669"/>
    <property type="project" value="UniProtKB-KW"/>
</dbReference>
<evidence type="ECO:0008006" key="8">
    <source>
        <dbReference type="Google" id="ProtNLM"/>
    </source>
</evidence>
<dbReference type="OrthoDB" id="321327at2"/>
<dbReference type="PIRSF" id="PIRSF006232">
    <property type="entry name" value="Pirin"/>
    <property type="match status" value="1"/>
</dbReference>
<dbReference type="InterPro" id="IPR014710">
    <property type="entry name" value="RmlC-like_jellyroll"/>
</dbReference>
<feature type="binding site" evidence="2">
    <location>
        <position position="58"/>
    </location>
    <ligand>
        <name>Fe cation</name>
        <dbReference type="ChEBI" id="CHEBI:24875"/>
    </ligand>
</feature>
<dbReference type="InterPro" id="IPR008778">
    <property type="entry name" value="Pirin_C_dom"/>
</dbReference>
<dbReference type="Pfam" id="PF05726">
    <property type="entry name" value="Pirin_C"/>
    <property type="match status" value="1"/>
</dbReference>
<evidence type="ECO:0000256" key="2">
    <source>
        <dbReference type="PIRSR" id="PIRSR006232-1"/>
    </source>
</evidence>
<feature type="binding site" evidence="2">
    <location>
        <position position="60"/>
    </location>
    <ligand>
        <name>Fe cation</name>
        <dbReference type="ChEBI" id="CHEBI:24875"/>
    </ligand>
</feature>
<reference evidence="6 7" key="1">
    <citation type="submission" date="2018-06" db="EMBL/GenBank/DDBJ databases">
        <title>Genomic Encyclopedia of Type Strains, Phase III (KMG-III): the genomes of soil and plant-associated and newly described type strains.</title>
        <authorList>
            <person name="Whitman W."/>
        </authorList>
    </citation>
    <scope>NUCLEOTIDE SEQUENCE [LARGE SCALE GENOMIC DNA]</scope>
    <source>
        <strain evidence="6 7">LMG 23644</strain>
    </source>
</reference>